<evidence type="ECO:0000313" key="9">
    <source>
        <dbReference type="Proteomes" id="UP000324479"/>
    </source>
</evidence>
<dbReference type="InterPro" id="IPR014721">
    <property type="entry name" value="Ribsml_uS5_D2-typ_fold_subgr"/>
</dbReference>
<evidence type="ECO:0000256" key="3">
    <source>
        <dbReference type="ARBA" id="ARBA00022759"/>
    </source>
</evidence>
<keyword evidence="5 6" id="KW-0694">RNA-binding</keyword>
<dbReference type="Gene3D" id="3.30.230.10">
    <property type="match status" value="1"/>
</dbReference>
<evidence type="ECO:0000256" key="7">
    <source>
        <dbReference type="NCBIfam" id="TIGR00188"/>
    </source>
</evidence>
<dbReference type="PANTHER" id="PTHR33992">
    <property type="entry name" value="RIBONUCLEASE P PROTEIN COMPONENT"/>
    <property type="match status" value="1"/>
</dbReference>
<dbReference type="Proteomes" id="UP000324479">
    <property type="component" value="Unassembled WGS sequence"/>
</dbReference>
<evidence type="ECO:0000256" key="1">
    <source>
        <dbReference type="ARBA" id="ARBA00022694"/>
    </source>
</evidence>
<evidence type="ECO:0000256" key="5">
    <source>
        <dbReference type="ARBA" id="ARBA00022884"/>
    </source>
</evidence>
<keyword evidence="2 6" id="KW-0540">Nuclease</keyword>
<reference evidence="8 9" key="1">
    <citation type="submission" date="2019-08" db="EMBL/GenBank/DDBJ databases">
        <authorList>
            <person name="Dhanesh K."/>
            <person name="Kumar G."/>
            <person name="Sasikala C."/>
            <person name="Venkata Ramana C."/>
        </authorList>
    </citation>
    <scope>NUCLEOTIDE SEQUENCE [LARGE SCALE GENOMIC DNA]</scope>
    <source>
        <strain evidence="8 9">JC645</strain>
    </source>
</reference>
<dbReference type="GO" id="GO:0004526">
    <property type="term" value="F:ribonuclease P activity"/>
    <property type="evidence" value="ECO:0007669"/>
    <property type="project" value="UniProtKB-UniRule"/>
</dbReference>
<proteinExistence type="inferred from homology"/>
<dbReference type="GO" id="GO:0030677">
    <property type="term" value="C:ribonuclease P complex"/>
    <property type="evidence" value="ECO:0007669"/>
    <property type="project" value="TreeGrafter"/>
</dbReference>
<keyword evidence="9" id="KW-1185">Reference proteome</keyword>
<evidence type="ECO:0000256" key="4">
    <source>
        <dbReference type="ARBA" id="ARBA00022801"/>
    </source>
</evidence>
<keyword evidence="3 6" id="KW-0255">Endonuclease</keyword>
<sequence>MPRSDHGFSKQKRITSGQTITRVLRGGGCAADDCLVVFVMPRPAASSSGPQRRLGVTIPKKTGNAVVRNRWKRLIREAFRTQQSELPPNVELVVRPKKGAVPQWAKIRRSLPRLTRRALGRAAG</sequence>
<comment type="catalytic activity">
    <reaction evidence="6">
        <text>Endonucleolytic cleavage of RNA, removing 5'-extranucleotides from tRNA precursor.</text>
        <dbReference type="EC" id="3.1.26.5"/>
    </reaction>
</comment>
<comment type="similarity">
    <text evidence="6">Belongs to the RnpA family.</text>
</comment>
<evidence type="ECO:0000313" key="8">
    <source>
        <dbReference type="EMBL" id="KAA5543784.1"/>
    </source>
</evidence>
<dbReference type="EMBL" id="VWOX01000005">
    <property type="protein sequence ID" value="KAA5543784.1"/>
    <property type="molecule type" value="Genomic_DNA"/>
</dbReference>
<evidence type="ECO:0000256" key="2">
    <source>
        <dbReference type="ARBA" id="ARBA00022722"/>
    </source>
</evidence>
<comment type="caution">
    <text evidence="8">The sequence shown here is derived from an EMBL/GenBank/DDBJ whole genome shotgun (WGS) entry which is preliminary data.</text>
</comment>
<dbReference type="NCBIfam" id="TIGR00188">
    <property type="entry name" value="rnpA"/>
    <property type="match status" value="1"/>
</dbReference>
<keyword evidence="1 6" id="KW-0819">tRNA processing</keyword>
<dbReference type="InterPro" id="IPR000100">
    <property type="entry name" value="RNase_P"/>
</dbReference>
<dbReference type="RefSeq" id="WP_150076536.1">
    <property type="nucleotide sequence ID" value="NZ_VWOX01000005.1"/>
</dbReference>
<comment type="subunit">
    <text evidence="6">Consists of a catalytic RNA component (M1 or rnpB) and a protein subunit.</text>
</comment>
<dbReference type="GO" id="GO:0001682">
    <property type="term" value="P:tRNA 5'-leader removal"/>
    <property type="evidence" value="ECO:0007669"/>
    <property type="project" value="UniProtKB-UniRule"/>
</dbReference>
<dbReference type="HAMAP" id="MF_00227">
    <property type="entry name" value="RNase_P"/>
    <property type="match status" value="1"/>
</dbReference>
<evidence type="ECO:0000256" key="6">
    <source>
        <dbReference type="HAMAP-Rule" id="MF_00227"/>
    </source>
</evidence>
<keyword evidence="4 6" id="KW-0378">Hydrolase</keyword>
<gene>
    <name evidence="6 8" type="primary">rnpA</name>
    <name evidence="8" type="ORF">FYK55_11450</name>
</gene>
<organism evidence="8 9">
    <name type="scientific">Roseiconus nitratireducens</name>
    <dbReference type="NCBI Taxonomy" id="2605748"/>
    <lineage>
        <taxon>Bacteria</taxon>
        <taxon>Pseudomonadati</taxon>
        <taxon>Planctomycetota</taxon>
        <taxon>Planctomycetia</taxon>
        <taxon>Pirellulales</taxon>
        <taxon>Pirellulaceae</taxon>
        <taxon>Roseiconus</taxon>
    </lineage>
</organism>
<dbReference type="GO" id="GO:0000049">
    <property type="term" value="F:tRNA binding"/>
    <property type="evidence" value="ECO:0007669"/>
    <property type="project" value="UniProtKB-UniRule"/>
</dbReference>
<accession>A0A5M6D8B3</accession>
<protein>
    <recommendedName>
        <fullName evidence="6 7">Ribonuclease P protein component</fullName>
        <shortName evidence="6">RNase P protein</shortName>
        <shortName evidence="6">RNaseP protein</shortName>
        <ecNumber evidence="6 7">3.1.26.5</ecNumber>
    </recommendedName>
    <alternativeName>
        <fullName evidence="6">Protein C5</fullName>
    </alternativeName>
</protein>
<dbReference type="InterPro" id="IPR020568">
    <property type="entry name" value="Ribosomal_Su5_D2-typ_SF"/>
</dbReference>
<dbReference type="Pfam" id="PF00825">
    <property type="entry name" value="Ribonuclease_P"/>
    <property type="match status" value="1"/>
</dbReference>
<name>A0A5M6D8B3_9BACT</name>
<dbReference type="SUPFAM" id="SSF54211">
    <property type="entry name" value="Ribosomal protein S5 domain 2-like"/>
    <property type="match status" value="1"/>
</dbReference>
<comment type="function">
    <text evidence="6">RNaseP catalyzes the removal of the 5'-leader sequence from pre-tRNA to produce the mature 5'-terminus. It can also cleave other RNA substrates such as 4.5S RNA. The protein component plays an auxiliary but essential role in vivo by binding to the 5'-leader sequence and broadening the substrate specificity of the ribozyme.</text>
</comment>
<dbReference type="EC" id="3.1.26.5" evidence="6 7"/>
<dbReference type="PANTHER" id="PTHR33992:SF1">
    <property type="entry name" value="RIBONUCLEASE P PROTEIN COMPONENT"/>
    <property type="match status" value="1"/>
</dbReference>
<dbReference type="AlphaFoldDB" id="A0A5M6D8B3"/>
<dbReference type="GO" id="GO:0042781">
    <property type="term" value="F:3'-tRNA processing endoribonuclease activity"/>
    <property type="evidence" value="ECO:0007669"/>
    <property type="project" value="TreeGrafter"/>
</dbReference>